<reference evidence="4" key="1">
    <citation type="journal article" date="2009" name="PLoS Pathog.">
        <title>Genomic analyses of the microsporidian Nosema ceranae, an emergent pathogen of honey bees.</title>
        <authorList>
            <person name="Cornman R.S."/>
            <person name="Chen Y.P."/>
            <person name="Schatz M.C."/>
            <person name="Street C."/>
            <person name="Zhao Y."/>
            <person name="Desany B."/>
            <person name="Egholm M."/>
            <person name="Hutchison S."/>
            <person name="Pettis J.S."/>
            <person name="Lipkin W.I."/>
            <person name="Evans J.D."/>
        </authorList>
    </citation>
    <scope>NUCLEOTIDE SEQUENCE [LARGE SCALE GENOMIC DNA]</scope>
    <source>
        <strain evidence="4">BRL01</strain>
    </source>
</reference>
<feature type="coiled-coil region" evidence="1">
    <location>
        <begin position="222"/>
        <end position="253"/>
    </location>
</feature>
<dbReference type="KEGG" id="nce:NCER_100222"/>
<gene>
    <name evidence="3" type="ORF">NCER_100222</name>
</gene>
<dbReference type="HOGENOM" id="CLU_927791_0_0_1"/>
<dbReference type="STRING" id="578460.C4V714"/>
<sequence length="318" mass="36534">MILCLPLMIIDIYARRRRRRSEGFEIVPRVPKCVPLRDSNNRSSSDSSSSSSTHRRDRRRRNIRPYVEENLQLIQGLLLQVNLNIDKFARWFTEELKHKIIAGIGAINKTISERLRNDINELEKRIIKILCNYSNEIGRELVELISNTNADFQDAVLQLYKKSNASIAKAITDIAEKKMLSKTLVVDTSAAIDLINSGLRDLIGEIERLFRRLTAAEKGIANKIIEDKLHNQLKEIEKLLNEFEKRLESSFKEIGLETAAIVSLNINNSTRRFIGYIDELFKKLGQSIICVLQGNSQELRPPVIVNPSFHHNELFTKD</sequence>
<accession>C4V714</accession>
<dbReference type="VEuPathDB" id="MicrosporidiaDB:NCER_100222"/>
<evidence type="ECO:0000256" key="2">
    <source>
        <dbReference type="SAM" id="MobiDB-lite"/>
    </source>
</evidence>
<feature type="compositionally biased region" description="Low complexity" evidence="2">
    <location>
        <begin position="37"/>
        <end position="52"/>
    </location>
</feature>
<name>C4V714_VAIC1</name>
<dbReference type="EMBL" id="ACOL01000009">
    <property type="protein sequence ID" value="EEQ82988.1"/>
    <property type="molecule type" value="Genomic_DNA"/>
</dbReference>
<dbReference type="OrthoDB" id="10509954at2759"/>
<evidence type="ECO:0000313" key="3">
    <source>
        <dbReference type="EMBL" id="EEQ82988.1"/>
    </source>
</evidence>
<proteinExistence type="predicted"/>
<keyword evidence="1" id="KW-0175">Coiled coil</keyword>
<dbReference type="Proteomes" id="UP000009082">
    <property type="component" value="Unassembled WGS sequence"/>
</dbReference>
<evidence type="ECO:0000256" key="1">
    <source>
        <dbReference type="SAM" id="Coils"/>
    </source>
</evidence>
<protein>
    <submittedName>
        <fullName evidence="3">Uncharacterized protein</fullName>
    </submittedName>
</protein>
<evidence type="ECO:0000313" key="4">
    <source>
        <dbReference type="Proteomes" id="UP000009082"/>
    </source>
</evidence>
<organism evidence="4">
    <name type="scientific">Vairimorpha ceranae (strain BRL01)</name>
    <name type="common">Microsporidian parasite</name>
    <name type="synonym">Nosema ceranae</name>
    <dbReference type="NCBI Taxonomy" id="578460"/>
    <lineage>
        <taxon>Eukaryota</taxon>
        <taxon>Fungi</taxon>
        <taxon>Fungi incertae sedis</taxon>
        <taxon>Microsporidia</taxon>
        <taxon>Nosematidae</taxon>
        <taxon>Vairimorpha</taxon>
    </lineage>
</organism>
<feature type="region of interest" description="Disordered" evidence="2">
    <location>
        <begin position="35"/>
        <end position="61"/>
    </location>
</feature>
<dbReference type="AlphaFoldDB" id="C4V714"/>
<dbReference type="InParanoid" id="C4V714"/>